<dbReference type="SUPFAM" id="SSF52540">
    <property type="entry name" value="P-loop containing nucleoside triphosphate hydrolases"/>
    <property type="match status" value="1"/>
</dbReference>
<comment type="caution">
    <text evidence="1">The sequence shown here is derived from an EMBL/GenBank/DDBJ whole genome shotgun (WGS) entry which is preliminary data.</text>
</comment>
<name>A0A0R3E8A6_9BRAD</name>
<evidence type="ECO:0008006" key="3">
    <source>
        <dbReference type="Google" id="ProtNLM"/>
    </source>
</evidence>
<keyword evidence="2" id="KW-1185">Reference proteome</keyword>
<evidence type="ECO:0000313" key="1">
    <source>
        <dbReference type="EMBL" id="KRQ15343.1"/>
    </source>
</evidence>
<dbReference type="EMBL" id="LJYG01000044">
    <property type="protein sequence ID" value="KRQ15343.1"/>
    <property type="molecule type" value="Genomic_DNA"/>
</dbReference>
<dbReference type="Proteomes" id="UP000051936">
    <property type="component" value="Unassembled WGS sequence"/>
</dbReference>
<reference evidence="1 2" key="1">
    <citation type="submission" date="2015-09" db="EMBL/GenBank/DDBJ databases">
        <title>Draft Genome Sequence of Bradyrhizobium manausense Strain BR 3351T, a Novel Symbiotic Nitrogen-Fixing Alphaproteobacterium Isolated from Brazilian Amazon Rain Forest.</title>
        <authorList>
            <person name="De Araujo J.L."/>
            <person name="Zilli J.E."/>
        </authorList>
    </citation>
    <scope>NUCLEOTIDE SEQUENCE [LARGE SCALE GENOMIC DNA]</scope>
    <source>
        <strain evidence="1 2">BR3351</strain>
    </source>
</reference>
<dbReference type="STRING" id="989370.AOQ71_10105"/>
<evidence type="ECO:0000313" key="2">
    <source>
        <dbReference type="Proteomes" id="UP000051936"/>
    </source>
</evidence>
<proteinExistence type="predicted"/>
<gene>
    <name evidence="1" type="ORF">AOQ71_10105</name>
</gene>
<accession>A0A0R3E8A6</accession>
<dbReference type="AlphaFoldDB" id="A0A0R3E8A6"/>
<protein>
    <recommendedName>
        <fullName evidence="3">DUF3631 domain-containing protein</fullName>
    </recommendedName>
</protein>
<dbReference type="InterPro" id="IPR027417">
    <property type="entry name" value="P-loop_NTPase"/>
</dbReference>
<organism evidence="1 2">
    <name type="scientific">Bradyrhizobium manausense</name>
    <dbReference type="NCBI Taxonomy" id="989370"/>
    <lineage>
        <taxon>Bacteria</taxon>
        <taxon>Pseudomonadati</taxon>
        <taxon>Pseudomonadota</taxon>
        <taxon>Alphaproteobacteria</taxon>
        <taxon>Hyphomicrobiales</taxon>
        <taxon>Nitrobacteraceae</taxon>
        <taxon>Bradyrhizobium</taxon>
    </lineage>
</organism>
<sequence length="455" mass="51559">MNIEAIGRATNEQRQVTPTVSNVLEDGTIVELVFRMENRTTLFATSLAGRWTLARQVDVPGRHRLVPFSPSNNLIKNEVVLLPSEPHSYGTEQELVSEVISFIHRYADLSPSFEQVAAHYVLLSWVYDAFNDLPYLRLRGDFGTGKTRSLLTIGSLCYKPFFASGASTISPIFHTLDAFRGTLIFDEADFRFSDERSAIVKILNNGNVRGMPVLRTVMNRQREFNPQAFHVFGPKIVATRGRYEDRALESRFITEETGARPLRKDIPINLPPTFKDEARELRNKLLLYRFRRRHEITLDPSLADPTLEPRINQIMLPLLSVLSDRLLQAELRNAAKRAQDSIIAERGLLMEAQVLEVLMEQMLSSSRSVVPVAEVTSGMIRRYGAEYERPLTNRWIGSILRKKLNLVTYKFHGVYVVPMAEREKTEMLCQRYGVSVTIDAASKEGHGDVGTSGAF</sequence>